<comment type="caution">
    <text evidence="2">The sequence shown here is derived from an EMBL/GenBank/DDBJ whole genome shotgun (WGS) entry which is preliminary data.</text>
</comment>
<sequence length="81" mass="8770">MPSQTDWKLRTVSALFGSLETAGDQMRLLTALWQGDLLDPAGSALIKGMLGQQLAPIRISRILSYPDVVVAGKTGSERSQR</sequence>
<evidence type="ECO:0000313" key="2">
    <source>
        <dbReference type="EMBL" id="MBK0331306.1"/>
    </source>
</evidence>
<dbReference type="InterPro" id="IPR012338">
    <property type="entry name" value="Beta-lactam/transpept-like"/>
</dbReference>
<evidence type="ECO:0000259" key="1">
    <source>
        <dbReference type="Pfam" id="PF13354"/>
    </source>
</evidence>
<keyword evidence="3" id="KW-1185">Reference proteome</keyword>
<dbReference type="RefSeq" id="WP_200501932.1">
    <property type="nucleotide sequence ID" value="NZ_JAEDAJ010000003.1"/>
</dbReference>
<dbReference type="GO" id="GO:0016787">
    <property type="term" value="F:hydrolase activity"/>
    <property type="evidence" value="ECO:0007669"/>
    <property type="project" value="UniProtKB-KW"/>
</dbReference>
<dbReference type="SUPFAM" id="SSF56601">
    <property type="entry name" value="beta-lactamase/transpeptidase-like"/>
    <property type="match status" value="1"/>
</dbReference>
<name>A0ABS1B9H2_9MICO</name>
<dbReference type="EMBL" id="JAEDAJ010000003">
    <property type="protein sequence ID" value="MBK0331306.1"/>
    <property type="molecule type" value="Genomic_DNA"/>
</dbReference>
<protein>
    <submittedName>
        <fullName evidence="2">Serine hydrolase</fullName>
    </submittedName>
</protein>
<gene>
    <name evidence="2" type="ORF">I8D64_07810</name>
</gene>
<dbReference type="Proteomes" id="UP000612352">
    <property type="component" value="Unassembled WGS sequence"/>
</dbReference>
<feature type="domain" description="Beta-lactamase class A catalytic" evidence="1">
    <location>
        <begin position="19"/>
        <end position="76"/>
    </location>
</feature>
<organism evidence="2 3">
    <name type="scientific">Brachybacterium halotolerans</name>
    <dbReference type="NCBI Taxonomy" id="2795215"/>
    <lineage>
        <taxon>Bacteria</taxon>
        <taxon>Bacillati</taxon>
        <taxon>Actinomycetota</taxon>
        <taxon>Actinomycetes</taxon>
        <taxon>Micrococcales</taxon>
        <taxon>Dermabacteraceae</taxon>
        <taxon>Brachybacterium</taxon>
    </lineage>
</organism>
<keyword evidence="2" id="KW-0378">Hydrolase</keyword>
<dbReference type="Pfam" id="PF13354">
    <property type="entry name" value="Beta-lactamase2"/>
    <property type="match status" value="1"/>
</dbReference>
<dbReference type="InterPro" id="IPR045155">
    <property type="entry name" value="Beta-lactam_cat"/>
</dbReference>
<reference evidence="2 3" key="1">
    <citation type="submission" date="2020-12" db="EMBL/GenBank/DDBJ databases">
        <title>Brachybacterium sp. MASK1Z-5, whole genome shotgun sequence.</title>
        <authorList>
            <person name="Tuo L."/>
        </authorList>
    </citation>
    <scope>NUCLEOTIDE SEQUENCE [LARGE SCALE GENOMIC DNA]</scope>
    <source>
        <strain evidence="2 3">MASK1Z-5</strain>
    </source>
</reference>
<proteinExistence type="predicted"/>
<dbReference type="Gene3D" id="3.40.710.10">
    <property type="entry name" value="DD-peptidase/beta-lactamase superfamily"/>
    <property type="match status" value="1"/>
</dbReference>
<accession>A0ABS1B9H2</accession>
<evidence type="ECO:0000313" key="3">
    <source>
        <dbReference type="Proteomes" id="UP000612352"/>
    </source>
</evidence>